<sequence length="68" mass="7149">MFPIAIPPGFPSTTPDFMRLFAPNMTTVATNQTSNGFVQTSNASQASISNARSTTQSNGTNTPPEQNG</sequence>
<dbReference type="AlphaFoldDB" id="A0A8S2YBQ9"/>
<gene>
    <name evidence="2" type="ORF">SMN809_LOCUS36917</name>
    <name evidence="3" type="ORF">SMN809_LOCUS53862</name>
</gene>
<evidence type="ECO:0000256" key="1">
    <source>
        <dbReference type="SAM" id="MobiDB-lite"/>
    </source>
</evidence>
<proteinExistence type="predicted"/>
<dbReference type="EMBL" id="CAJOBI010186421">
    <property type="protein sequence ID" value="CAF4945755.1"/>
    <property type="molecule type" value="Genomic_DNA"/>
</dbReference>
<evidence type="ECO:0000313" key="4">
    <source>
        <dbReference type="Proteomes" id="UP000676336"/>
    </source>
</evidence>
<organism evidence="2 4">
    <name type="scientific">Rotaria magnacalcarata</name>
    <dbReference type="NCBI Taxonomy" id="392030"/>
    <lineage>
        <taxon>Eukaryota</taxon>
        <taxon>Metazoa</taxon>
        <taxon>Spiralia</taxon>
        <taxon>Gnathifera</taxon>
        <taxon>Rotifera</taxon>
        <taxon>Eurotatoria</taxon>
        <taxon>Bdelloidea</taxon>
        <taxon>Philodinida</taxon>
        <taxon>Philodinidae</taxon>
        <taxon>Rotaria</taxon>
    </lineage>
</organism>
<protein>
    <submittedName>
        <fullName evidence="2">Uncharacterized protein</fullName>
    </submittedName>
</protein>
<name>A0A8S2YBQ9_9BILA</name>
<accession>A0A8S2YBQ9</accession>
<reference evidence="2" key="1">
    <citation type="submission" date="2021-02" db="EMBL/GenBank/DDBJ databases">
        <authorList>
            <person name="Nowell W R."/>
        </authorList>
    </citation>
    <scope>NUCLEOTIDE SEQUENCE</scope>
</reference>
<dbReference type="EMBL" id="CAJOBI010092252">
    <property type="protein sequence ID" value="CAF4548086.1"/>
    <property type="molecule type" value="Genomic_DNA"/>
</dbReference>
<evidence type="ECO:0000313" key="2">
    <source>
        <dbReference type="EMBL" id="CAF4548086.1"/>
    </source>
</evidence>
<dbReference type="Proteomes" id="UP000676336">
    <property type="component" value="Unassembled WGS sequence"/>
</dbReference>
<feature type="region of interest" description="Disordered" evidence="1">
    <location>
        <begin position="36"/>
        <end position="68"/>
    </location>
</feature>
<evidence type="ECO:0000313" key="3">
    <source>
        <dbReference type="EMBL" id="CAF4945755.1"/>
    </source>
</evidence>
<comment type="caution">
    <text evidence="2">The sequence shown here is derived from an EMBL/GenBank/DDBJ whole genome shotgun (WGS) entry which is preliminary data.</text>
</comment>
<feature type="non-terminal residue" evidence="2">
    <location>
        <position position="68"/>
    </location>
</feature>